<dbReference type="PROSITE" id="PS50109">
    <property type="entry name" value="HIS_KIN"/>
    <property type="match status" value="1"/>
</dbReference>
<dbReference type="InterPro" id="IPR003660">
    <property type="entry name" value="HAMP_dom"/>
</dbReference>
<evidence type="ECO:0000256" key="5">
    <source>
        <dbReference type="ARBA" id="ARBA00022679"/>
    </source>
</evidence>
<feature type="transmembrane region" description="Helical" evidence="11">
    <location>
        <begin position="168"/>
        <end position="190"/>
    </location>
</feature>
<keyword evidence="10 11" id="KW-0472">Membrane</keyword>
<evidence type="ECO:0000313" key="14">
    <source>
        <dbReference type="EMBL" id="CUH62764.1"/>
    </source>
</evidence>
<dbReference type="SUPFAM" id="SSF47384">
    <property type="entry name" value="Homodimeric domain of signal transducing histidine kinase"/>
    <property type="match status" value="1"/>
</dbReference>
<dbReference type="AlphaFoldDB" id="A0A0P1FWY5"/>
<dbReference type="Gene3D" id="1.10.287.130">
    <property type="match status" value="1"/>
</dbReference>
<dbReference type="InterPro" id="IPR036097">
    <property type="entry name" value="HisK_dim/P_sf"/>
</dbReference>
<comment type="subcellular location">
    <subcellularLocation>
        <location evidence="2">Membrane</location>
    </subcellularLocation>
</comment>
<dbReference type="InterPro" id="IPR003661">
    <property type="entry name" value="HisK_dim/P_dom"/>
</dbReference>
<evidence type="ECO:0000256" key="11">
    <source>
        <dbReference type="SAM" id="Phobius"/>
    </source>
</evidence>
<keyword evidence="7" id="KW-0418">Kinase</keyword>
<accession>A0A0P1FWY5</accession>
<evidence type="ECO:0000256" key="6">
    <source>
        <dbReference type="ARBA" id="ARBA00022692"/>
    </source>
</evidence>
<evidence type="ECO:0000256" key="3">
    <source>
        <dbReference type="ARBA" id="ARBA00012438"/>
    </source>
</evidence>
<name>A0A0P1FWY5_9RHOB</name>
<dbReference type="Proteomes" id="UP000051086">
    <property type="component" value="Unassembled WGS sequence"/>
</dbReference>
<sequence length="465" mass="50618">MVRKPYAAPSAGSIHRRMVLSHLALGALASLCLFLAIRFVAFQTAEATQDNLLRAAANAIGEQISSSGEEVIVKLPHSAFAILETPSQDRIFYNVRLNGVSITGYEDFLPPEETSRLREPFAFAASYRGFDLRAVVLNTSAPVGSEQQAVSILVAQTQYAQGEVADRFAAWAILISAGIFLGFAVLGVLATSSALRPLHRVTEAVARRGPNDLRPLKHPTPVELTPLTSALNEFIRRLRHSLRRTETFIAEAAHHIRTPLSTVQTETEIALRNSPDDATRKVLRKILFSVEESARSASQLLAYATVTQRSDSTPLERVDLRAKVQEAYDALYPTADLKDIDIQLQTEGEGFDIQGDVLMIEISLRNLIDNAIKYSPPDTTISLHLSSDGDQHCLTVRDQGRGLGQGDPQKLLDRFQRGSDTAGIVGTGMGLAIVNEVARSHGGQLSLKNNKEGGACANLCFPNFP</sequence>
<keyword evidence="16" id="KW-1185">Reference proteome</keyword>
<dbReference type="SMART" id="SM00387">
    <property type="entry name" value="HATPase_c"/>
    <property type="match status" value="1"/>
</dbReference>
<keyword evidence="9" id="KW-0902">Two-component regulatory system</keyword>
<organism evidence="15 17">
    <name type="scientific">Thalassovita autumnalis</name>
    <dbReference type="NCBI Taxonomy" id="2072972"/>
    <lineage>
        <taxon>Bacteria</taxon>
        <taxon>Pseudomonadati</taxon>
        <taxon>Pseudomonadota</taxon>
        <taxon>Alphaproteobacteria</taxon>
        <taxon>Rhodobacterales</taxon>
        <taxon>Roseobacteraceae</taxon>
        <taxon>Thalassovita</taxon>
    </lineage>
</organism>
<keyword evidence="8 11" id="KW-1133">Transmembrane helix</keyword>
<evidence type="ECO:0000313" key="16">
    <source>
        <dbReference type="Proteomes" id="UP000051086"/>
    </source>
</evidence>
<dbReference type="InterPro" id="IPR004358">
    <property type="entry name" value="Sig_transdc_His_kin-like_C"/>
</dbReference>
<dbReference type="Pfam" id="PF00672">
    <property type="entry name" value="HAMP"/>
    <property type="match status" value="1"/>
</dbReference>
<dbReference type="RefSeq" id="WP_058244676.1">
    <property type="nucleotide sequence ID" value="NZ_CYSB01000004.1"/>
</dbReference>
<dbReference type="GO" id="GO:0005886">
    <property type="term" value="C:plasma membrane"/>
    <property type="evidence" value="ECO:0007669"/>
    <property type="project" value="TreeGrafter"/>
</dbReference>
<evidence type="ECO:0000259" key="12">
    <source>
        <dbReference type="PROSITE" id="PS50109"/>
    </source>
</evidence>
<dbReference type="Gene3D" id="3.30.565.10">
    <property type="entry name" value="Histidine kinase-like ATPase, C-terminal domain"/>
    <property type="match status" value="1"/>
</dbReference>
<keyword evidence="5 15" id="KW-0808">Transferase</keyword>
<reference evidence="14 16" key="2">
    <citation type="submission" date="2015-09" db="EMBL/GenBank/DDBJ databases">
        <authorList>
            <person name="Rodrigo-Torres L."/>
            <person name="Arahal D.R."/>
        </authorList>
    </citation>
    <scope>NUCLEOTIDE SEQUENCE [LARGE SCALE GENOMIC DNA]</scope>
    <source>
        <strain evidence="14 16">CECT 5118</strain>
    </source>
</reference>
<dbReference type="PANTHER" id="PTHR45436:SF1">
    <property type="entry name" value="SENSOR PROTEIN QSEC"/>
    <property type="match status" value="1"/>
</dbReference>
<evidence type="ECO:0000313" key="15">
    <source>
        <dbReference type="EMBL" id="CUH73522.1"/>
    </source>
</evidence>
<dbReference type="InterPro" id="IPR050428">
    <property type="entry name" value="TCS_sensor_his_kinase"/>
</dbReference>
<dbReference type="EMBL" id="CYSC01000041">
    <property type="protein sequence ID" value="CUH73522.1"/>
    <property type="molecule type" value="Genomic_DNA"/>
</dbReference>
<keyword evidence="4" id="KW-0597">Phosphoprotein</keyword>
<evidence type="ECO:0000256" key="7">
    <source>
        <dbReference type="ARBA" id="ARBA00022777"/>
    </source>
</evidence>
<proteinExistence type="predicted"/>
<dbReference type="PRINTS" id="PR00344">
    <property type="entry name" value="BCTRLSENSOR"/>
</dbReference>
<dbReference type="InterPro" id="IPR013727">
    <property type="entry name" value="2CSK_N"/>
</dbReference>
<dbReference type="Pfam" id="PF00512">
    <property type="entry name" value="HisKA"/>
    <property type="match status" value="1"/>
</dbReference>
<dbReference type="InterPro" id="IPR003594">
    <property type="entry name" value="HATPase_dom"/>
</dbReference>
<dbReference type="InterPro" id="IPR036890">
    <property type="entry name" value="HATPase_C_sf"/>
</dbReference>
<evidence type="ECO:0000256" key="9">
    <source>
        <dbReference type="ARBA" id="ARBA00023012"/>
    </source>
</evidence>
<dbReference type="PROSITE" id="PS50885">
    <property type="entry name" value="HAMP"/>
    <property type="match status" value="1"/>
</dbReference>
<dbReference type="SUPFAM" id="SSF55874">
    <property type="entry name" value="ATPase domain of HSP90 chaperone/DNA topoisomerase II/histidine kinase"/>
    <property type="match status" value="1"/>
</dbReference>
<dbReference type="OrthoDB" id="913606at2"/>
<evidence type="ECO:0000256" key="8">
    <source>
        <dbReference type="ARBA" id="ARBA00022989"/>
    </source>
</evidence>
<feature type="domain" description="Histidine kinase" evidence="12">
    <location>
        <begin position="251"/>
        <end position="465"/>
    </location>
</feature>
<keyword evidence="6 11" id="KW-0812">Transmembrane</keyword>
<dbReference type="PANTHER" id="PTHR45436">
    <property type="entry name" value="SENSOR HISTIDINE KINASE YKOH"/>
    <property type="match status" value="1"/>
</dbReference>
<dbReference type="EC" id="2.7.13.3" evidence="3"/>
<comment type="catalytic activity">
    <reaction evidence="1">
        <text>ATP + protein L-histidine = ADP + protein N-phospho-L-histidine.</text>
        <dbReference type="EC" id="2.7.13.3"/>
    </reaction>
</comment>
<evidence type="ECO:0000256" key="10">
    <source>
        <dbReference type="ARBA" id="ARBA00023136"/>
    </source>
</evidence>
<dbReference type="CDD" id="cd00075">
    <property type="entry name" value="HATPase"/>
    <property type="match status" value="1"/>
</dbReference>
<gene>
    <name evidence="15" type="primary">qseC_2</name>
    <name evidence="14" type="synonym">qseC_1</name>
    <name evidence="14" type="ORF">TL5118_00170</name>
    <name evidence="15" type="ORF">TL5120_03332</name>
</gene>
<evidence type="ECO:0000259" key="13">
    <source>
        <dbReference type="PROSITE" id="PS50885"/>
    </source>
</evidence>
<evidence type="ECO:0000313" key="17">
    <source>
        <dbReference type="Proteomes" id="UP000051887"/>
    </source>
</evidence>
<evidence type="ECO:0000256" key="4">
    <source>
        <dbReference type="ARBA" id="ARBA00022553"/>
    </source>
</evidence>
<dbReference type="EMBL" id="CYSB01000004">
    <property type="protein sequence ID" value="CUH62764.1"/>
    <property type="molecule type" value="Genomic_DNA"/>
</dbReference>
<evidence type="ECO:0000256" key="2">
    <source>
        <dbReference type="ARBA" id="ARBA00004370"/>
    </source>
</evidence>
<dbReference type="Pfam" id="PF02518">
    <property type="entry name" value="HATPase_c"/>
    <property type="match status" value="1"/>
</dbReference>
<dbReference type="Pfam" id="PF08521">
    <property type="entry name" value="2CSK_N"/>
    <property type="match status" value="1"/>
</dbReference>
<protein>
    <recommendedName>
        <fullName evidence="3">histidine kinase</fullName>
        <ecNumber evidence="3">2.7.13.3</ecNumber>
    </recommendedName>
</protein>
<dbReference type="CDD" id="cd00082">
    <property type="entry name" value="HisKA"/>
    <property type="match status" value="1"/>
</dbReference>
<dbReference type="InterPro" id="IPR005467">
    <property type="entry name" value="His_kinase_dom"/>
</dbReference>
<dbReference type="SMART" id="SM00388">
    <property type="entry name" value="HisKA"/>
    <property type="match status" value="1"/>
</dbReference>
<dbReference type="Proteomes" id="UP000051887">
    <property type="component" value="Unassembled WGS sequence"/>
</dbReference>
<reference evidence="15 17" key="1">
    <citation type="submission" date="2015-09" db="EMBL/GenBank/DDBJ databases">
        <authorList>
            <consortium name="Swine Surveillance"/>
        </authorList>
    </citation>
    <scope>NUCLEOTIDE SEQUENCE [LARGE SCALE GENOMIC DNA]</scope>
    <source>
        <strain evidence="15 17">5120</strain>
    </source>
</reference>
<feature type="domain" description="HAMP" evidence="13">
    <location>
        <begin position="192"/>
        <end position="243"/>
    </location>
</feature>
<dbReference type="GO" id="GO:0000155">
    <property type="term" value="F:phosphorelay sensor kinase activity"/>
    <property type="evidence" value="ECO:0007669"/>
    <property type="project" value="InterPro"/>
</dbReference>
<evidence type="ECO:0000256" key="1">
    <source>
        <dbReference type="ARBA" id="ARBA00000085"/>
    </source>
</evidence>